<protein>
    <submittedName>
        <fullName evidence="9">Conjugal transfer protein TraF</fullName>
    </submittedName>
</protein>
<dbReference type="GO" id="GO:0042597">
    <property type="term" value="C:periplasmic space"/>
    <property type="evidence" value="ECO:0007669"/>
    <property type="project" value="UniProtKB-SubCell"/>
</dbReference>
<keyword evidence="7" id="KW-1133">Transmembrane helix</keyword>
<dbReference type="RefSeq" id="WP_117003146.1">
    <property type="nucleotide sequence ID" value="NZ_BMJS01000016.1"/>
</dbReference>
<keyword evidence="7" id="KW-0812">Transmembrane</keyword>
<evidence type="ECO:0000256" key="1">
    <source>
        <dbReference type="ARBA" id="ARBA00004418"/>
    </source>
</evidence>
<dbReference type="OrthoDB" id="5360818at2"/>
<keyword evidence="5" id="KW-0184">Conjugation</keyword>
<accession>A0A8J2Z4U3</accession>
<evidence type="ECO:0000313" key="9">
    <source>
        <dbReference type="EMBL" id="GGF99193.1"/>
    </source>
</evidence>
<evidence type="ECO:0000313" key="10">
    <source>
        <dbReference type="Proteomes" id="UP000636949"/>
    </source>
</evidence>
<dbReference type="SUPFAM" id="SSF51306">
    <property type="entry name" value="LexA/Signal peptidase"/>
    <property type="match status" value="1"/>
</dbReference>
<dbReference type="NCBIfam" id="TIGR02771">
    <property type="entry name" value="TraF_Ti"/>
    <property type="match status" value="1"/>
</dbReference>
<evidence type="ECO:0000256" key="5">
    <source>
        <dbReference type="ARBA" id="ARBA00022971"/>
    </source>
</evidence>
<dbReference type="Proteomes" id="UP000636949">
    <property type="component" value="Unassembled WGS sequence"/>
</dbReference>
<reference evidence="9" key="1">
    <citation type="journal article" date="2014" name="Int. J. Syst. Evol. Microbiol.">
        <title>Complete genome sequence of Corynebacterium casei LMG S-19264T (=DSM 44701T), isolated from a smear-ripened cheese.</title>
        <authorList>
            <consortium name="US DOE Joint Genome Institute (JGI-PGF)"/>
            <person name="Walter F."/>
            <person name="Albersmeier A."/>
            <person name="Kalinowski J."/>
            <person name="Ruckert C."/>
        </authorList>
    </citation>
    <scope>NUCLEOTIDE SEQUENCE</scope>
    <source>
        <strain evidence="9">CGMCC 1.15758</strain>
    </source>
</reference>
<keyword evidence="7" id="KW-0472">Membrane</keyword>
<evidence type="ECO:0000256" key="3">
    <source>
        <dbReference type="ARBA" id="ARBA00022729"/>
    </source>
</evidence>
<dbReference type="InterPro" id="IPR014139">
    <property type="entry name" value="Peptidase_S26C_TraF"/>
</dbReference>
<reference evidence="9" key="2">
    <citation type="submission" date="2020-09" db="EMBL/GenBank/DDBJ databases">
        <authorList>
            <person name="Sun Q."/>
            <person name="Zhou Y."/>
        </authorList>
    </citation>
    <scope>NUCLEOTIDE SEQUENCE</scope>
    <source>
        <strain evidence="9">CGMCC 1.15758</strain>
    </source>
</reference>
<feature type="compositionally biased region" description="Basic and acidic residues" evidence="6">
    <location>
        <begin position="192"/>
        <end position="215"/>
    </location>
</feature>
<feature type="transmembrane region" description="Helical" evidence="7">
    <location>
        <begin position="9"/>
        <end position="28"/>
    </location>
</feature>
<dbReference type="AlphaFoldDB" id="A0A8J2Z4U3"/>
<dbReference type="GO" id="GO:0004252">
    <property type="term" value="F:serine-type endopeptidase activity"/>
    <property type="evidence" value="ECO:0007669"/>
    <property type="project" value="InterPro"/>
</dbReference>
<keyword evidence="3" id="KW-0732">Signal</keyword>
<organism evidence="9 10">
    <name type="scientific">Cysteiniphilum litorale</name>
    <dbReference type="NCBI Taxonomy" id="2056700"/>
    <lineage>
        <taxon>Bacteria</taxon>
        <taxon>Pseudomonadati</taxon>
        <taxon>Pseudomonadota</taxon>
        <taxon>Gammaproteobacteria</taxon>
        <taxon>Thiotrichales</taxon>
        <taxon>Fastidiosibacteraceae</taxon>
        <taxon>Cysteiniphilum</taxon>
    </lineage>
</organism>
<dbReference type="GO" id="GO:0006465">
    <property type="term" value="P:signal peptide processing"/>
    <property type="evidence" value="ECO:0007669"/>
    <property type="project" value="InterPro"/>
</dbReference>
<sequence>MSFSVHNRLGLYFIAIAVLVLLGIYLAIKTFGVRINVSDSMPMGLYIIDHTSDEHVIARGDLVEVCLPHKVAVEGIAKGYIDAHGHCADGSGSLIKEVIALPVDHVQLTSSQIIVNQKAYYAPSHDISLSGIPITHFIKPGNNQRYGYWLYGANSPDYSWDSRYFGAVEAHNIIHILKPLWIWSGAKAANQGDKRDKGSNGNKESKESKENKINRSGEQYA</sequence>
<keyword evidence="10" id="KW-1185">Reference proteome</keyword>
<dbReference type="InterPro" id="IPR036286">
    <property type="entry name" value="LexA/Signal_pep-like_sf"/>
</dbReference>
<feature type="domain" description="Peptidase S26" evidence="8">
    <location>
        <begin position="12"/>
        <end position="174"/>
    </location>
</feature>
<keyword evidence="4" id="KW-0574">Periplasm</keyword>
<dbReference type="Gene3D" id="2.10.109.10">
    <property type="entry name" value="Umud Fragment, subunit A"/>
    <property type="match status" value="1"/>
</dbReference>
<comment type="similarity">
    <text evidence="2">Belongs to the peptidase S26C family.</text>
</comment>
<feature type="region of interest" description="Disordered" evidence="6">
    <location>
        <begin position="189"/>
        <end position="221"/>
    </location>
</feature>
<comment type="caution">
    <text evidence="9">The sequence shown here is derived from an EMBL/GenBank/DDBJ whole genome shotgun (WGS) entry which is preliminary data.</text>
</comment>
<gene>
    <name evidence="9" type="primary">traF</name>
    <name evidence="9" type="ORF">GCM10010995_15590</name>
</gene>
<dbReference type="Pfam" id="PF10502">
    <property type="entry name" value="Peptidase_S26"/>
    <property type="match status" value="1"/>
</dbReference>
<evidence type="ECO:0000259" key="8">
    <source>
        <dbReference type="Pfam" id="PF10502"/>
    </source>
</evidence>
<dbReference type="InterPro" id="IPR019533">
    <property type="entry name" value="Peptidase_S26"/>
</dbReference>
<proteinExistence type="inferred from homology"/>
<name>A0A8J2Z4U3_9GAMM</name>
<evidence type="ECO:0000256" key="7">
    <source>
        <dbReference type="SAM" id="Phobius"/>
    </source>
</evidence>
<dbReference type="EMBL" id="BMJS01000016">
    <property type="protein sequence ID" value="GGF99193.1"/>
    <property type="molecule type" value="Genomic_DNA"/>
</dbReference>
<comment type="subcellular location">
    <subcellularLocation>
        <location evidence="1">Periplasm</location>
    </subcellularLocation>
</comment>
<evidence type="ECO:0000256" key="2">
    <source>
        <dbReference type="ARBA" id="ARBA00005849"/>
    </source>
</evidence>
<evidence type="ECO:0000256" key="6">
    <source>
        <dbReference type="SAM" id="MobiDB-lite"/>
    </source>
</evidence>
<evidence type="ECO:0000256" key="4">
    <source>
        <dbReference type="ARBA" id="ARBA00022764"/>
    </source>
</evidence>